<proteinExistence type="predicted"/>
<sequence>MTTNVRILSDVSLNGNLSFEKNHTGFPPNPAPRTLIVKDGIPYLYTELVNGSGYYTWTPIGSRQSAHLHTQGVASSEWTVTHNFNSENFGYFVYDQDHNLVLANTQIIDPNTVKVLLTMATTGTAVFFSMESIFTQMVNASDNVQINTITLRDAAGVLTVNNNPVAMAEAVANSFAQVYTKAQTDSAIINAVAVETQSRIAADDLLSARLDDLQIGTSTLDSLSQVVAAFQAADSDLSNAITNVLGTHTSELAAEIQDRIEADATNLVVAKDYADDAVVVEADARVAGDLTTLNAAKVHTDTSIQTLAAGTVAQATKLSTARSINGIEFDGSADISFSTDQVGEGAYNKYYTDARALNVARSALIVTGAASYDPAVGVLNVTGGVTSVASKTGAVVLSSSDVGLGNVDNTSDVNKPVSNATASAISSAQATAAVDATTKANSAKVEAMAASTPIAHVGSTGAAHGAATASTAGFMSASDKSKLDGVAVGATAYAHPANHPASIIVQDTNNRFVSDAEKASWNSKQPAGTYATGTGSATGVNTGDQTTITGNAGSATVLQTARTINGVAFNGSSNITINAVDITARVASSLLGVANGVATLGSDGKVPAAQLPAFIDDVLEYPTLSSFPASGETGKIYVAMDNNKTYRWSGSAYIYITSGAVDSVAGKTGVVALVRADVGLGNVDNTSDANKPVSTAQATANASVQAAAATDATTKANAAQSAAIAASTPIAHVGATGSAHGVATSSIAGFMSAADKGKLDGIQSGATAYTHPATHPASIITQDASNRFVTDAEKAAWNAKQPAGDYTTSTSFKSVSGQSIVGSGDIVVASVSDSATIGGNAIGYREIPQVIKAASYTVTSAEAGKHILHPSSDATGRTYTIPSNATMPSPFPAFLIGAAITIVNQNGAGPITITSPDTIFYAGIGATGNRTLSANGICTLLKITDSSWIISGVGLS</sequence>
<evidence type="ECO:0000313" key="1">
    <source>
        <dbReference type="EMBL" id="CAB4129445.1"/>
    </source>
</evidence>
<dbReference type="EMBL" id="LR796237">
    <property type="protein sequence ID" value="CAB4129445.1"/>
    <property type="molecule type" value="Genomic_DNA"/>
</dbReference>
<organism evidence="1">
    <name type="scientific">uncultured Caudovirales phage</name>
    <dbReference type="NCBI Taxonomy" id="2100421"/>
    <lineage>
        <taxon>Viruses</taxon>
        <taxon>Duplodnaviria</taxon>
        <taxon>Heunggongvirae</taxon>
        <taxon>Uroviricota</taxon>
        <taxon>Caudoviricetes</taxon>
        <taxon>Peduoviridae</taxon>
        <taxon>Maltschvirus</taxon>
        <taxon>Maltschvirus maltsch</taxon>
    </lineage>
</organism>
<gene>
    <name evidence="1" type="ORF">UFOVP116_10</name>
</gene>
<protein>
    <submittedName>
        <fullName evidence="1">Uncharacterized protein</fullName>
    </submittedName>
</protein>
<accession>A0A6J5L614</accession>
<name>A0A6J5L614_9CAUD</name>
<reference evidence="1" key="1">
    <citation type="submission" date="2020-04" db="EMBL/GenBank/DDBJ databases">
        <authorList>
            <person name="Chiriac C."/>
            <person name="Salcher M."/>
            <person name="Ghai R."/>
            <person name="Kavagutti S V."/>
        </authorList>
    </citation>
    <scope>NUCLEOTIDE SEQUENCE</scope>
</reference>